<evidence type="ECO:0000313" key="4">
    <source>
        <dbReference type="Proteomes" id="UP001597440"/>
    </source>
</evidence>
<dbReference type="InterPro" id="IPR013766">
    <property type="entry name" value="Thioredoxin_domain"/>
</dbReference>
<dbReference type="InterPro" id="IPR036249">
    <property type="entry name" value="Thioredoxin-like_sf"/>
</dbReference>
<reference evidence="4" key="1">
    <citation type="journal article" date="2019" name="Int. J. Syst. Evol. Microbiol.">
        <title>The Global Catalogue of Microorganisms (GCM) 10K type strain sequencing project: providing services to taxonomists for standard genome sequencing and annotation.</title>
        <authorList>
            <consortium name="The Broad Institute Genomics Platform"/>
            <consortium name="The Broad Institute Genome Sequencing Center for Infectious Disease"/>
            <person name="Wu L."/>
            <person name="Ma J."/>
        </authorList>
    </citation>
    <scope>NUCLEOTIDE SEQUENCE [LARGE SCALE GENOMIC DNA]</scope>
    <source>
        <strain evidence="4">KCTC 52298</strain>
    </source>
</reference>
<feature type="domain" description="Thioredoxin" evidence="2">
    <location>
        <begin position="92"/>
        <end position="151"/>
    </location>
</feature>
<organism evidence="3 4">
    <name type="scientific">Sphingobacterium tabacisoli</name>
    <dbReference type="NCBI Taxonomy" id="2044855"/>
    <lineage>
        <taxon>Bacteria</taxon>
        <taxon>Pseudomonadati</taxon>
        <taxon>Bacteroidota</taxon>
        <taxon>Sphingobacteriia</taxon>
        <taxon>Sphingobacteriales</taxon>
        <taxon>Sphingobacteriaceae</taxon>
        <taxon>Sphingobacterium</taxon>
    </lineage>
</organism>
<dbReference type="SUPFAM" id="SSF52833">
    <property type="entry name" value="Thioredoxin-like"/>
    <property type="match status" value="1"/>
</dbReference>
<name>A0ABW5L2T7_9SPHI</name>
<feature type="transmembrane region" description="Helical" evidence="1">
    <location>
        <begin position="34"/>
        <end position="55"/>
    </location>
</feature>
<gene>
    <name evidence="3" type="ORF">ACFSQW_07365</name>
</gene>
<keyword evidence="1" id="KW-0472">Membrane</keyword>
<comment type="caution">
    <text evidence="3">The sequence shown here is derived from an EMBL/GenBank/DDBJ whole genome shotgun (WGS) entry which is preliminary data.</text>
</comment>
<keyword evidence="4" id="KW-1185">Reference proteome</keyword>
<dbReference type="Proteomes" id="UP001597440">
    <property type="component" value="Unassembled WGS sequence"/>
</dbReference>
<dbReference type="Gene3D" id="3.40.30.10">
    <property type="entry name" value="Glutaredoxin"/>
    <property type="match status" value="1"/>
</dbReference>
<evidence type="ECO:0000259" key="2">
    <source>
        <dbReference type="Pfam" id="PF00085"/>
    </source>
</evidence>
<accession>A0ABW5L2T7</accession>
<dbReference type="PANTHER" id="PTHR42852">
    <property type="entry name" value="THIOL:DISULFIDE INTERCHANGE PROTEIN DSBE"/>
    <property type="match status" value="1"/>
</dbReference>
<dbReference type="RefSeq" id="WP_210355997.1">
    <property type="nucleotide sequence ID" value="NZ_JAEQMU010000006.1"/>
</dbReference>
<evidence type="ECO:0000256" key="1">
    <source>
        <dbReference type="SAM" id="Phobius"/>
    </source>
</evidence>
<keyword evidence="1" id="KW-1133">Transmembrane helix</keyword>
<dbReference type="PANTHER" id="PTHR42852:SF17">
    <property type="entry name" value="THIOREDOXIN-LIKE PROTEIN HI_1115"/>
    <property type="match status" value="1"/>
</dbReference>
<evidence type="ECO:0000313" key="3">
    <source>
        <dbReference type="EMBL" id="MFD2554202.1"/>
    </source>
</evidence>
<keyword evidence="1" id="KW-0812">Transmembrane</keyword>
<dbReference type="InterPro" id="IPR050553">
    <property type="entry name" value="Thioredoxin_ResA/DsbE_sf"/>
</dbReference>
<proteinExistence type="predicted"/>
<dbReference type="Pfam" id="PF00085">
    <property type="entry name" value="Thioredoxin"/>
    <property type="match status" value="1"/>
</dbReference>
<dbReference type="EMBL" id="JBHULD010000008">
    <property type="protein sequence ID" value="MFD2554202.1"/>
    <property type="molecule type" value="Genomic_DNA"/>
</dbReference>
<protein>
    <submittedName>
        <fullName evidence="3">TlpA family protein disulfide reductase</fullName>
    </submittedName>
</protein>
<sequence>MNNFLRGGRGLSVGQGDVCSIKQNRLRHYVCNDVSYVIILFCELFSGLLVSPAWAQEAKGLKPNALQIGDAMPDELWHMPLQVVNHPEGKEYIKLIDYSDKELIILDFWATWCGSCIKNFPNLYDHKVGHAKDINVLLVNAASTRDTPEKVGKLLKENRNRYNFTSVVKDTILDKLFPHRTVPHYVWIMHNRLVAVTEGEDITDANIARAIQGQPILSSYVKPLDYCRDQPLFEKGNGGSAAAYLYRSVITPFTAGLVRTRFVQKQINKAVSRITFTNTPLFNLYHYAYTSEEQSIPTKVVLDVVNRERFSTDSVSKTWLADNSFVYEVQFPERSMAEARCVMQADLKRFFGYTVTVKEQEYPCWIIRDIDAKSPISLELPPDEHTYTLPQLASWLEQTSGLFVFDETGWGTGRQLEFGNKGFDIDHIKQRLKNVGLQVIEKQQLIRVVTISEATN</sequence>